<proteinExistence type="predicted"/>
<sequence>MAGNEGILNMKNIKYEIVVAIIGILVYPSVTLASWWNPLSWRVLKSSREPKVEIVAPATPTTRATNKTEANIKPDKPKEKKKSVEPTKKQEVEKPKVETTPYVPLQPFVPPIGAITPPETPVFAVQAADGTIWQGFSKKEAQEKANHYMNNLDRTPPYLYFDKMIQRQRESPFFIKNDNALYGTIGLWKSSIAEDPQPSSGKKNLEYYLDGVLIGADTNFDGKIPLDTTKYSNGIHILSIKVYDNAGNVASDSAEITIKN</sequence>
<evidence type="ECO:0000313" key="3">
    <source>
        <dbReference type="EMBL" id="OGI77795.1"/>
    </source>
</evidence>
<keyword evidence="2" id="KW-0812">Transmembrane</keyword>
<evidence type="ECO:0000313" key="4">
    <source>
        <dbReference type="Proteomes" id="UP000177777"/>
    </source>
</evidence>
<dbReference type="EMBL" id="MFUE01000010">
    <property type="protein sequence ID" value="OGI77795.1"/>
    <property type="molecule type" value="Genomic_DNA"/>
</dbReference>
<comment type="caution">
    <text evidence="3">The sequence shown here is derived from an EMBL/GenBank/DDBJ whole genome shotgun (WGS) entry which is preliminary data.</text>
</comment>
<feature type="region of interest" description="Disordered" evidence="1">
    <location>
        <begin position="58"/>
        <end position="97"/>
    </location>
</feature>
<dbReference type="Proteomes" id="UP000177777">
    <property type="component" value="Unassembled WGS sequence"/>
</dbReference>
<gene>
    <name evidence="3" type="ORF">A3D42_00650</name>
</gene>
<dbReference type="STRING" id="1801754.A3D42_00650"/>
<keyword evidence="2" id="KW-0472">Membrane</keyword>
<name>A0A1F6W7Y8_9BACT</name>
<dbReference type="AlphaFoldDB" id="A0A1F6W7Y8"/>
<evidence type="ECO:0000256" key="2">
    <source>
        <dbReference type="SAM" id="Phobius"/>
    </source>
</evidence>
<reference evidence="3 4" key="1">
    <citation type="journal article" date="2016" name="Nat. Commun.">
        <title>Thousands of microbial genomes shed light on interconnected biogeochemical processes in an aquifer system.</title>
        <authorList>
            <person name="Anantharaman K."/>
            <person name="Brown C.T."/>
            <person name="Hug L.A."/>
            <person name="Sharon I."/>
            <person name="Castelle C.J."/>
            <person name="Probst A.J."/>
            <person name="Thomas B.C."/>
            <person name="Singh A."/>
            <person name="Wilkins M.J."/>
            <person name="Karaoz U."/>
            <person name="Brodie E.L."/>
            <person name="Williams K.H."/>
            <person name="Hubbard S.S."/>
            <person name="Banfield J.F."/>
        </authorList>
    </citation>
    <scope>NUCLEOTIDE SEQUENCE [LARGE SCALE GENOMIC DNA]</scope>
</reference>
<accession>A0A1F6W7Y8</accession>
<protein>
    <submittedName>
        <fullName evidence="3">Uncharacterized protein</fullName>
    </submittedName>
</protein>
<feature type="transmembrane region" description="Helical" evidence="2">
    <location>
        <begin position="17"/>
        <end position="36"/>
    </location>
</feature>
<dbReference type="Gene3D" id="2.60.40.10">
    <property type="entry name" value="Immunoglobulins"/>
    <property type="match status" value="1"/>
</dbReference>
<evidence type="ECO:0000256" key="1">
    <source>
        <dbReference type="SAM" id="MobiDB-lite"/>
    </source>
</evidence>
<feature type="compositionally biased region" description="Basic and acidic residues" evidence="1">
    <location>
        <begin position="70"/>
        <end position="97"/>
    </location>
</feature>
<keyword evidence="2" id="KW-1133">Transmembrane helix</keyword>
<dbReference type="InterPro" id="IPR013783">
    <property type="entry name" value="Ig-like_fold"/>
</dbReference>
<feature type="compositionally biased region" description="Polar residues" evidence="1">
    <location>
        <begin position="59"/>
        <end position="69"/>
    </location>
</feature>
<organism evidence="3 4">
    <name type="scientific">Candidatus Nomurabacteria bacterium RIFCSPHIGHO2_02_FULL_41_18</name>
    <dbReference type="NCBI Taxonomy" id="1801754"/>
    <lineage>
        <taxon>Bacteria</taxon>
        <taxon>Candidatus Nomuraibacteriota</taxon>
    </lineage>
</organism>